<gene>
    <name evidence="1" type="ORF">S01H1_61994</name>
</gene>
<sequence length="29" mass="3021">GLTLYEAVQAIWAILVGMGFRSAIGKPSA</sequence>
<name>X0X638_9ZZZZ</name>
<proteinExistence type="predicted"/>
<reference evidence="1" key="1">
    <citation type="journal article" date="2014" name="Front. Microbiol.">
        <title>High frequency of phylogenetically diverse reductive dehalogenase-homologous genes in deep subseafloor sedimentary metagenomes.</title>
        <authorList>
            <person name="Kawai M."/>
            <person name="Futagami T."/>
            <person name="Toyoda A."/>
            <person name="Takaki Y."/>
            <person name="Nishi S."/>
            <person name="Hori S."/>
            <person name="Arai W."/>
            <person name="Tsubouchi T."/>
            <person name="Morono Y."/>
            <person name="Uchiyama I."/>
            <person name="Ito T."/>
            <person name="Fujiyama A."/>
            <person name="Inagaki F."/>
            <person name="Takami H."/>
        </authorList>
    </citation>
    <scope>NUCLEOTIDE SEQUENCE</scope>
    <source>
        <strain evidence="1">Expedition CK06-06</strain>
    </source>
</reference>
<dbReference type="AlphaFoldDB" id="X0X638"/>
<protein>
    <submittedName>
        <fullName evidence="1">Uncharacterized protein</fullName>
    </submittedName>
</protein>
<comment type="caution">
    <text evidence="1">The sequence shown here is derived from an EMBL/GenBank/DDBJ whole genome shotgun (WGS) entry which is preliminary data.</text>
</comment>
<feature type="non-terminal residue" evidence="1">
    <location>
        <position position="1"/>
    </location>
</feature>
<dbReference type="EMBL" id="BARS01040689">
    <property type="protein sequence ID" value="GAG38475.1"/>
    <property type="molecule type" value="Genomic_DNA"/>
</dbReference>
<accession>X0X638</accession>
<evidence type="ECO:0000313" key="1">
    <source>
        <dbReference type="EMBL" id="GAG38475.1"/>
    </source>
</evidence>
<organism evidence="1">
    <name type="scientific">marine sediment metagenome</name>
    <dbReference type="NCBI Taxonomy" id="412755"/>
    <lineage>
        <taxon>unclassified sequences</taxon>
        <taxon>metagenomes</taxon>
        <taxon>ecological metagenomes</taxon>
    </lineage>
</organism>